<proteinExistence type="predicted"/>
<sequence>MTEAYLLDTYVFLRLMLGQNNLKRAQGYQGRL</sequence>
<dbReference type="Proteomes" id="UP000017396">
    <property type="component" value="Chromosome"/>
</dbReference>
<dbReference type="HOGENOM" id="CLU_3389653_0_0_3"/>
<dbReference type="KEGG" id="glj:GKIL_1510"/>
<dbReference type="STRING" id="1183438.GKIL_1510"/>
<gene>
    <name evidence="1" type="ORF">GKIL_1510</name>
</gene>
<organism evidence="1 2">
    <name type="scientific">Gloeobacter kilaueensis (strain ATCC BAA-2537 / CCAP 1431/1 / ULC 316 / JS1)</name>
    <dbReference type="NCBI Taxonomy" id="1183438"/>
    <lineage>
        <taxon>Bacteria</taxon>
        <taxon>Bacillati</taxon>
        <taxon>Cyanobacteriota</taxon>
        <taxon>Cyanophyceae</taxon>
        <taxon>Gloeobacterales</taxon>
        <taxon>Gloeobacteraceae</taxon>
        <taxon>Gloeobacter</taxon>
    </lineage>
</organism>
<keyword evidence="2" id="KW-1185">Reference proteome</keyword>
<evidence type="ECO:0000313" key="2">
    <source>
        <dbReference type="Proteomes" id="UP000017396"/>
    </source>
</evidence>
<evidence type="ECO:0000313" key="1">
    <source>
        <dbReference type="EMBL" id="AGY57756.1"/>
    </source>
</evidence>
<dbReference type="EMBL" id="CP003587">
    <property type="protein sequence ID" value="AGY57756.1"/>
    <property type="molecule type" value="Genomic_DNA"/>
</dbReference>
<accession>U5QFP5</accession>
<name>U5QFP5_GLOK1</name>
<protein>
    <submittedName>
        <fullName evidence="1">Uncharacterized protein</fullName>
    </submittedName>
</protein>
<reference evidence="1 2" key="1">
    <citation type="journal article" date="2013" name="PLoS ONE">
        <title>Cultivation and Complete Genome Sequencing of Gloeobacter kilaueensis sp. nov., from a Lava Cave in Kilauea Caldera, Hawai'i.</title>
        <authorList>
            <person name="Saw J.H."/>
            <person name="Schatz M."/>
            <person name="Brown M.V."/>
            <person name="Kunkel D.D."/>
            <person name="Foster J.S."/>
            <person name="Shick H."/>
            <person name="Christensen S."/>
            <person name="Hou S."/>
            <person name="Wan X."/>
            <person name="Donachie S.P."/>
        </authorList>
    </citation>
    <scope>NUCLEOTIDE SEQUENCE [LARGE SCALE GENOMIC DNA]</scope>
    <source>
        <strain evidence="2">JS</strain>
    </source>
</reference>
<dbReference type="AlphaFoldDB" id="U5QFP5"/>